<comment type="caution">
    <text evidence="2">The sequence shown here is derived from an EMBL/GenBank/DDBJ whole genome shotgun (WGS) entry which is preliminary data.</text>
</comment>
<proteinExistence type="predicted"/>
<feature type="region of interest" description="Disordered" evidence="1">
    <location>
        <begin position="87"/>
        <end position="113"/>
    </location>
</feature>
<dbReference type="Proteomes" id="UP001556367">
    <property type="component" value="Unassembled WGS sequence"/>
</dbReference>
<keyword evidence="3" id="KW-1185">Reference proteome</keyword>
<evidence type="ECO:0000313" key="2">
    <source>
        <dbReference type="EMBL" id="KAL0954230.1"/>
    </source>
</evidence>
<feature type="compositionally biased region" description="Polar residues" evidence="1">
    <location>
        <begin position="87"/>
        <end position="99"/>
    </location>
</feature>
<sequence>MEMREPMPCYRLGTNLRFRDGDSPRQAFPGDGFRERQLFFSKPRKTSGLPLSTAKRIGRDSEGGTSIRSTLQLKLSALTHVLLLSSHQPPTSHHLSTVQRTTTDGISSSDTRSSLSSRFSYMRGYSDIASSHASA</sequence>
<evidence type="ECO:0000256" key="1">
    <source>
        <dbReference type="SAM" id="MobiDB-lite"/>
    </source>
</evidence>
<evidence type="ECO:0000313" key="3">
    <source>
        <dbReference type="Proteomes" id="UP001556367"/>
    </source>
</evidence>
<reference evidence="3" key="1">
    <citation type="submission" date="2024-06" db="EMBL/GenBank/DDBJ databases">
        <title>Multi-omics analyses provide insights into the biosynthesis of the anticancer antibiotic pleurotin in Hohenbuehelia grisea.</title>
        <authorList>
            <person name="Weaver J.A."/>
            <person name="Alberti F."/>
        </authorList>
    </citation>
    <scope>NUCLEOTIDE SEQUENCE [LARGE SCALE GENOMIC DNA]</scope>
    <source>
        <strain evidence="3">T-177</strain>
    </source>
</reference>
<gene>
    <name evidence="2" type="ORF">HGRIS_005358</name>
</gene>
<accession>A0ABR3JER7</accession>
<dbReference type="EMBL" id="JASNQZ010000008">
    <property type="protein sequence ID" value="KAL0954230.1"/>
    <property type="molecule type" value="Genomic_DNA"/>
</dbReference>
<organism evidence="2 3">
    <name type="scientific">Hohenbuehelia grisea</name>
    <dbReference type="NCBI Taxonomy" id="104357"/>
    <lineage>
        <taxon>Eukaryota</taxon>
        <taxon>Fungi</taxon>
        <taxon>Dikarya</taxon>
        <taxon>Basidiomycota</taxon>
        <taxon>Agaricomycotina</taxon>
        <taxon>Agaricomycetes</taxon>
        <taxon>Agaricomycetidae</taxon>
        <taxon>Agaricales</taxon>
        <taxon>Pleurotineae</taxon>
        <taxon>Pleurotaceae</taxon>
        <taxon>Hohenbuehelia</taxon>
    </lineage>
</organism>
<protein>
    <submittedName>
        <fullName evidence="2">Uncharacterized protein</fullName>
    </submittedName>
</protein>
<name>A0ABR3JER7_9AGAR</name>
<feature type="compositionally biased region" description="Low complexity" evidence="1">
    <location>
        <begin position="100"/>
        <end position="113"/>
    </location>
</feature>
<feature type="region of interest" description="Disordered" evidence="1">
    <location>
        <begin position="44"/>
        <end position="64"/>
    </location>
</feature>